<dbReference type="GO" id="GO:0046872">
    <property type="term" value="F:metal ion binding"/>
    <property type="evidence" value="ECO:0007669"/>
    <property type="project" value="UniProtKB-KW"/>
</dbReference>
<keyword evidence="1" id="KW-0479">Metal-binding</keyword>
<dbReference type="PROSITE" id="PS00479">
    <property type="entry name" value="ZF_DAG_PE_1"/>
    <property type="match status" value="1"/>
</dbReference>
<keyword evidence="7" id="KW-1185">Reference proteome</keyword>
<dbReference type="InterPro" id="IPR008936">
    <property type="entry name" value="Rho_GTPase_activation_prot"/>
</dbReference>
<dbReference type="PANTHER" id="PTHR46199">
    <property type="entry name" value="RAC GTPASE-ACTIVATING PROTEIN 1"/>
    <property type="match status" value="1"/>
</dbReference>
<dbReference type="Pfam" id="PF00620">
    <property type="entry name" value="RhoGAP"/>
    <property type="match status" value="1"/>
</dbReference>
<dbReference type="CDD" id="cd20821">
    <property type="entry name" value="C1_MgcRacGAP"/>
    <property type="match status" value="1"/>
</dbReference>
<dbReference type="InterPro" id="IPR046349">
    <property type="entry name" value="C1-like_sf"/>
</dbReference>
<evidence type="ECO:0000256" key="1">
    <source>
        <dbReference type="ARBA" id="ARBA00022723"/>
    </source>
</evidence>
<evidence type="ECO:0000313" key="7">
    <source>
        <dbReference type="Proteomes" id="UP001175271"/>
    </source>
</evidence>
<dbReference type="PROSITE" id="PS50238">
    <property type="entry name" value="RHOGAP"/>
    <property type="match status" value="1"/>
</dbReference>
<dbReference type="AlphaFoldDB" id="A0AA39IKW0"/>
<evidence type="ECO:0000313" key="6">
    <source>
        <dbReference type="EMBL" id="KAK0425082.1"/>
    </source>
</evidence>
<dbReference type="PROSITE" id="PS50081">
    <property type="entry name" value="ZF_DAG_PE_2"/>
    <property type="match status" value="1"/>
</dbReference>
<feature type="compositionally biased region" description="Basic and acidic residues" evidence="3">
    <location>
        <begin position="68"/>
        <end position="91"/>
    </location>
</feature>
<dbReference type="GO" id="GO:0007266">
    <property type="term" value="P:Rho protein signal transduction"/>
    <property type="evidence" value="ECO:0007669"/>
    <property type="project" value="TreeGrafter"/>
</dbReference>
<dbReference type="GO" id="GO:0051233">
    <property type="term" value="C:spindle midzone"/>
    <property type="evidence" value="ECO:0007669"/>
    <property type="project" value="TreeGrafter"/>
</dbReference>
<dbReference type="SUPFAM" id="SSF48350">
    <property type="entry name" value="GTPase activation domain, GAP"/>
    <property type="match status" value="1"/>
</dbReference>
<dbReference type="GO" id="GO:0000281">
    <property type="term" value="P:mitotic cytokinesis"/>
    <property type="evidence" value="ECO:0007669"/>
    <property type="project" value="TreeGrafter"/>
</dbReference>
<accession>A0AA39IKW0</accession>
<dbReference type="Gene3D" id="1.10.555.10">
    <property type="entry name" value="Rho GTPase activation protein"/>
    <property type="match status" value="1"/>
</dbReference>
<dbReference type="GO" id="GO:0005634">
    <property type="term" value="C:nucleus"/>
    <property type="evidence" value="ECO:0007669"/>
    <property type="project" value="TreeGrafter"/>
</dbReference>
<dbReference type="SMART" id="SM00109">
    <property type="entry name" value="C1"/>
    <property type="match status" value="1"/>
</dbReference>
<feature type="domain" description="Rho-GAP" evidence="5">
    <location>
        <begin position="281"/>
        <end position="456"/>
    </location>
</feature>
<reference evidence="6" key="1">
    <citation type="submission" date="2023-06" db="EMBL/GenBank/DDBJ databases">
        <title>Genomic analysis of the entomopathogenic nematode Steinernema hermaphroditum.</title>
        <authorList>
            <person name="Schwarz E.M."/>
            <person name="Heppert J.K."/>
            <person name="Baniya A."/>
            <person name="Schwartz H.T."/>
            <person name="Tan C.-H."/>
            <person name="Antoshechkin I."/>
            <person name="Sternberg P.W."/>
            <person name="Goodrich-Blair H."/>
            <person name="Dillman A.R."/>
        </authorList>
    </citation>
    <scope>NUCLEOTIDE SEQUENCE</scope>
    <source>
        <strain evidence="6">PS9179</strain>
        <tissue evidence="6">Whole animal</tissue>
    </source>
</reference>
<dbReference type="EMBL" id="JAUCMV010000001">
    <property type="protein sequence ID" value="KAK0425082.1"/>
    <property type="molecule type" value="Genomic_DNA"/>
</dbReference>
<organism evidence="6 7">
    <name type="scientific">Steinernema hermaphroditum</name>
    <dbReference type="NCBI Taxonomy" id="289476"/>
    <lineage>
        <taxon>Eukaryota</taxon>
        <taxon>Metazoa</taxon>
        <taxon>Ecdysozoa</taxon>
        <taxon>Nematoda</taxon>
        <taxon>Chromadorea</taxon>
        <taxon>Rhabditida</taxon>
        <taxon>Tylenchina</taxon>
        <taxon>Panagrolaimomorpha</taxon>
        <taxon>Strongyloidoidea</taxon>
        <taxon>Steinernematidae</taxon>
        <taxon>Steinernema</taxon>
    </lineage>
</organism>
<gene>
    <name evidence="6" type="ORF">QR680_009018</name>
</gene>
<dbReference type="Proteomes" id="UP001175271">
    <property type="component" value="Unassembled WGS sequence"/>
</dbReference>
<dbReference type="GO" id="GO:0097149">
    <property type="term" value="C:centralspindlin complex"/>
    <property type="evidence" value="ECO:0007669"/>
    <property type="project" value="TreeGrafter"/>
</dbReference>
<evidence type="ECO:0008006" key="8">
    <source>
        <dbReference type="Google" id="ProtNLM"/>
    </source>
</evidence>
<evidence type="ECO:0000256" key="2">
    <source>
        <dbReference type="ARBA" id="ARBA00022833"/>
    </source>
</evidence>
<dbReference type="GO" id="GO:0030496">
    <property type="term" value="C:midbody"/>
    <property type="evidence" value="ECO:0007669"/>
    <property type="project" value="TreeGrafter"/>
</dbReference>
<keyword evidence="2" id="KW-0862">Zinc</keyword>
<dbReference type="PANTHER" id="PTHR46199:SF3">
    <property type="entry name" value="RAC GTPASE-ACTIVATING PROTEIN 1"/>
    <property type="match status" value="1"/>
</dbReference>
<dbReference type="GO" id="GO:0005096">
    <property type="term" value="F:GTPase activator activity"/>
    <property type="evidence" value="ECO:0007669"/>
    <property type="project" value="TreeGrafter"/>
</dbReference>
<protein>
    <recommendedName>
        <fullName evidence="8">Phorbol-ester/DAG-type domain-containing protein</fullName>
    </recommendedName>
</protein>
<feature type="region of interest" description="Disordered" evidence="3">
    <location>
        <begin position="68"/>
        <end position="97"/>
    </location>
</feature>
<evidence type="ECO:0000256" key="3">
    <source>
        <dbReference type="SAM" id="MobiDB-lite"/>
    </source>
</evidence>
<name>A0AA39IKW0_9BILA</name>
<dbReference type="SMART" id="SM00324">
    <property type="entry name" value="RhoGAP"/>
    <property type="match status" value="1"/>
</dbReference>
<feature type="domain" description="Phorbol-ester/DAG-type" evidence="4">
    <location>
        <begin position="214"/>
        <end position="263"/>
    </location>
</feature>
<dbReference type="GO" id="GO:0051256">
    <property type="term" value="P:mitotic spindle midzone assembly"/>
    <property type="evidence" value="ECO:0007669"/>
    <property type="project" value="TreeGrafter"/>
</dbReference>
<sequence length="891" mass="99636">MARPNWSLILDLQEAYAANAYCTEFITYLEDELLDLQNGNLIVTKRNAQLQAELSLKNAENEELRRMLEERSQREVEVSSDHQRSSDDHDGISYTDESILGNTGRSLDYMLDHPFSSITMKGRQLSSPFKQNNDCPRMGKLRRSVSESNVIDMRASLEESESEEEEQIKGVFSPSQGRGRFGIASSVTDMRTRVETSPKRDSASFTVDDVQRRPHDFAPKRNFLRDACDVCGKPFGFRSHALKCQCCKVVCHTTCKDGTTFPCAPRSSAVAAKGDPAKYRPRFADFCPPASPMIPHIVIHLVTAMDDCCLHIRNIYRLKASERLIQDLLTQLKVRKSFPQLRSNGPGVLSGCLKRFLLDLKDPIIPISSSSEFAKYASNEVALQQILCELPIPNQETLQFLCLHWQRVIENSDVNRMDSRELAKALAPVVFGNSSVDKADLVNAMEALLELRNWRDLVSYNHNRAPLTPFGSRQKSFKARAGLPPAPNAARWRIEIKWTEDGFVQQTSTMGRFDALLCLLLCLEGVLSQDPQEIGFHRVNLKEGETFLLTLSDLPLLGSVMVSVESPQISLEVHIASPEERRSALGNFGLVEGDYSPYFRDFGRISALSGWHNNMWTAETTHKAMTITRFHGVEAVSADDSFRHVALFRAKLFRIDDVRCLHNVLHAALPGELRSQSFFSGFLHCPRFLLSNFPVTTLSAFSLKGCGGIVASIQGQATAPSWTPTPVASYALQIELPPSATLNFTISTGDRVPGSQKVSSRAGSLGAVCSRSYGMGASSFLQSSPPSLRRSIETFELSSPSPLLYHLYIADITENANFNLSTEYGSIFVKKYPGWTVDLFVSRVRLDYLETGERGFLLRYSVSKNIMEQSFLRGVPYSTRPEDSGLILWIR</sequence>
<evidence type="ECO:0000259" key="5">
    <source>
        <dbReference type="PROSITE" id="PS50238"/>
    </source>
</evidence>
<dbReference type="Gene3D" id="3.30.60.20">
    <property type="match status" value="1"/>
</dbReference>
<dbReference type="SUPFAM" id="SSF57889">
    <property type="entry name" value="Cysteine-rich domain"/>
    <property type="match status" value="1"/>
</dbReference>
<comment type="caution">
    <text evidence="6">The sequence shown here is derived from an EMBL/GenBank/DDBJ whole genome shotgun (WGS) entry which is preliminary data.</text>
</comment>
<dbReference type="InterPro" id="IPR000198">
    <property type="entry name" value="RhoGAP_dom"/>
</dbReference>
<proteinExistence type="predicted"/>
<dbReference type="GO" id="GO:0032154">
    <property type="term" value="C:cleavage furrow"/>
    <property type="evidence" value="ECO:0007669"/>
    <property type="project" value="TreeGrafter"/>
</dbReference>
<evidence type="ECO:0000259" key="4">
    <source>
        <dbReference type="PROSITE" id="PS50081"/>
    </source>
</evidence>
<dbReference type="InterPro" id="IPR002219">
    <property type="entry name" value="PKC_DAG/PE"/>
</dbReference>